<evidence type="ECO:0000256" key="1">
    <source>
        <dbReference type="SAM" id="MobiDB-lite"/>
    </source>
</evidence>
<organism evidence="3 4">
    <name type="scientific">Mycolicibacter longobardus</name>
    <dbReference type="NCBI Taxonomy" id="1108812"/>
    <lineage>
        <taxon>Bacteria</taxon>
        <taxon>Bacillati</taxon>
        <taxon>Actinomycetota</taxon>
        <taxon>Actinomycetes</taxon>
        <taxon>Mycobacteriales</taxon>
        <taxon>Mycobacteriaceae</taxon>
        <taxon>Mycolicibacter</taxon>
    </lineage>
</organism>
<dbReference type="EMBL" id="LQPG01000026">
    <property type="protein sequence ID" value="ORW09958.1"/>
    <property type="molecule type" value="Genomic_DNA"/>
</dbReference>
<dbReference type="AlphaFoldDB" id="A0A1X1YFU4"/>
<keyword evidence="2" id="KW-0812">Transmembrane</keyword>
<protein>
    <submittedName>
        <fullName evidence="3">Uncharacterized protein</fullName>
    </submittedName>
</protein>
<evidence type="ECO:0000313" key="4">
    <source>
        <dbReference type="Proteomes" id="UP000193866"/>
    </source>
</evidence>
<keyword evidence="2" id="KW-1133">Transmembrane helix</keyword>
<evidence type="ECO:0000313" key="3">
    <source>
        <dbReference type="EMBL" id="ORW09958.1"/>
    </source>
</evidence>
<feature type="compositionally biased region" description="Basic and acidic residues" evidence="1">
    <location>
        <begin position="1"/>
        <end position="14"/>
    </location>
</feature>
<name>A0A1X1YFU4_9MYCO</name>
<accession>A0A1X1YFU4</accession>
<feature type="transmembrane region" description="Helical" evidence="2">
    <location>
        <begin position="42"/>
        <end position="63"/>
    </location>
</feature>
<keyword evidence="2" id="KW-0472">Membrane</keyword>
<feature type="region of interest" description="Disordered" evidence="1">
    <location>
        <begin position="1"/>
        <end position="33"/>
    </location>
</feature>
<dbReference type="Proteomes" id="UP000193866">
    <property type="component" value="Unassembled WGS sequence"/>
</dbReference>
<gene>
    <name evidence="3" type="ORF">AWC16_15055</name>
</gene>
<comment type="caution">
    <text evidence="3">The sequence shown here is derived from an EMBL/GenBank/DDBJ whole genome shotgun (WGS) entry which is preliminary data.</text>
</comment>
<evidence type="ECO:0000256" key="2">
    <source>
        <dbReference type="SAM" id="Phobius"/>
    </source>
</evidence>
<proteinExistence type="predicted"/>
<keyword evidence="4" id="KW-1185">Reference proteome</keyword>
<reference evidence="3 4" key="1">
    <citation type="submission" date="2016-01" db="EMBL/GenBank/DDBJ databases">
        <title>The new phylogeny of the genus Mycobacterium.</title>
        <authorList>
            <person name="Tarcisio F."/>
            <person name="Conor M."/>
            <person name="Antonella G."/>
            <person name="Elisabetta G."/>
            <person name="Giulia F.S."/>
            <person name="Sara T."/>
            <person name="Anna F."/>
            <person name="Clotilde B."/>
            <person name="Roberto B."/>
            <person name="Veronica D.S."/>
            <person name="Fabio R."/>
            <person name="Monica P."/>
            <person name="Olivier J."/>
            <person name="Enrico T."/>
            <person name="Nicola S."/>
        </authorList>
    </citation>
    <scope>NUCLEOTIDE SEQUENCE [LARGE SCALE GENOMIC DNA]</scope>
    <source>
        <strain evidence="3 4">DSM 45394</strain>
    </source>
</reference>
<sequence>MSRKDFQSLTDHPHTALPPDRLPSREAARTPEFGDQPGKWAVIYPGITIATALAVLVGVGGAWHVSVNLPSLPVANRPVGPHITTKISDLDARRDTMIRAVTNKLGPSAADNLLDLRFTGSGSDYATVLNPANGESTSIYVSTSRDVHATPTPSTLRKTSTFTARDVASIQLTTIAERMAQQFRAAGKDLGLETLQIKRSGPGQPIILTGSFNGPGTFPFSQTIDARPDGTVAELFDPADFAESLKRARQALELAGIAPSDQVLTSIQIRGTARNTPHLHASQIQNSGGVLIEFRSDHRNGDAVVVPGQLPEVTDRSYGSNAERFSLDDVSLAAFESVRTQAMQRGSLEPYESRAVDIEMSDQPTDNAGLAIRIQLAGVQAAAGTYSTSGEFLKQGS</sequence>